<dbReference type="UniPathway" id="UPA00232"/>
<protein>
    <submittedName>
        <fullName evidence="9">Ubiquinone biosynthesis hydroxylase</fullName>
        <ecNumber evidence="9">1.14.13.-</ecNumber>
    </submittedName>
</protein>
<dbReference type="PRINTS" id="PR00420">
    <property type="entry name" value="RNGMNOXGNASE"/>
</dbReference>
<comment type="similarity">
    <text evidence="3">Belongs to the UbiH/COQ6 family.</text>
</comment>
<dbReference type="PANTHER" id="PTHR43876:SF25">
    <property type="entry name" value="MONOOXYGENASE NMA2164"/>
    <property type="match status" value="1"/>
</dbReference>
<keyword evidence="9" id="KW-0830">Ubiquinone</keyword>
<sequence length="394" mass="44505">MKKSDVIVVGAGPAGLSFCRALADSQLNMTLIDPHCADELATAPYDGREIALTHPSKEILQQLGIWQKIPEHEIYQLRDAKVVNGCDVRALHFPQPTHNSKKQPIDNLGYFVSNYQIRRAAYAAVSTQENIHWRLEQRVASARCNDDCATVTLTNGETLTADLLIAADSRFSTIRQQIGIAADLHDFARTVIVFRVEHEIPHQQTAYECFFYGNTLALLPLSEHITNCVVTIDTQKLPQFMALTQEEWAETISEQIAHRFGKMRVISELHHYPLMAVHARQFYAPHCALIGDAACGMHPVTAQGFNLGLKSQHILSRLIIQAAEQGKNIAAPQLLKNYNRRHQINTRPLYHGTNHIVHLFTRETRAARFLRRHIVQISDRFSPLKHLISRQLTG</sequence>
<evidence type="ECO:0000256" key="7">
    <source>
        <dbReference type="ARBA" id="ARBA00023033"/>
    </source>
</evidence>
<evidence type="ECO:0000313" key="9">
    <source>
        <dbReference type="EMBL" id="ABQ13572.1"/>
    </source>
</evidence>
<dbReference type="GO" id="GO:0004497">
    <property type="term" value="F:monooxygenase activity"/>
    <property type="evidence" value="ECO:0007669"/>
    <property type="project" value="UniProtKB-KW"/>
</dbReference>
<dbReference type="PANTHER" id="PTHR43876">
    <property type="entry name" value="UBIQUINONE BIOSYNTHESIS MONOOXYGENASE COQ6, MITOCHONDRIAL"/>
    <property type="match status" value="1"/>
</dbReference>
<evidence type="ECO:0000256" key="2">
    <source>
        <dbReference type="ARBA" id="ARBA00004749"/>
    </source>
</evidence>
<proteinExistence type="inferred from homology"/>
<evidence type="ECO:0000256" key="1">
    <source>
        <dbReference type="ARBA" id="ARBA00001974"/>
    </source>
</evidence>
<dbReference type="KEGG" id="dno:DNO_1013"/>
<dbReference type="OrthoDB" id="9769565at2"/>
<dbReference type="InterPro" id="IPR051205">
    <property type="entry name" value="UbiH/COQ6_monooxygenase"/>
</dbReference>
<dbReference type="NCBIfam" id="NF006593">
    <property type="entry name" value="PRK09126.1"/>
    <property type="match status" value="1"/>
</dbReference>
<keyword evidence="4" id="KW-0285">Flavoprotein</keyword>
<evidence type="ECO:0000256" key="4">
    <source>
        <dbReference type="ARBA" id="ARBA00022630"/>
    </source>
</evidence>
<reference evidence="9 10" key="1">
    <citation type="journal article" date="2007" name="Nat. Biotechnol.">
        <title>Genome sequence and identification of candidate vaccine antigens from the animal pathogen Dichelobacter nodosus.</title>
        <authorList>
            <person name="Myers G.S."/>
            <person name="Parker D."/>
            <person name="Al-Hasani K."/>
            <person name="Kennan R.M."/>
            <person name="Seemann T."/>
            <person name="Ren Q."/>
            <person name="Badger J.H."/>
            <person name="Selengut J.D."/>
            <person name="Deboy R.T."/>
            <person name="Tettelin H."/>
            <person name="Boyce J.D."/>
            <person name="McCarl V.P."/>
            <person name="Han X."/>
            <person name="Nelson W.C."/>
            <person name="Madupu R."/>
            <person name="Mohamoud Y."/>
            <person name="Holley T."/>
            <person name="Fedorova N."/>
            <person name="Khouri H."/>
            <person name="Bottomley S.P."/>
            <person name="Whittington R.J."/>
            <person name="Adler B."/>
            <person name="Songer J.G."/>
            <person name="Rood J.I."/>
            <person name="Paulsen I.T."/>
        </authorList>
    </citation>
    <scope>NUCLEOTIDE SEQUENCE [LARGE SCALE GENOMIC DNA]</scope>
    <source>
        <strain evidence="9 10">VCS1703A</strain>
    </source>
</reference>
<dbReference type="InterPro" id="IPR002938">
    <property type="entry name" value="FAD-bd"/>
</dbReference>
<evidence type="ECO:0000259" key="8">
    <source>
        <dbReference type="Pfam" id="PF01494"/>
    </source>
</evidence>
<evidence type="ECO:0000256" key="5">
    <source>
        <dbReference type="ARBA" id="ARBA00022827"/>
    </source>
</evidence>
<dbReference type="GO" id="GO:0016705">
    <property type="term" value="F:oxidoreductase activity, acting on paired donors, with incorporation or reduction of molecular oxygen"/>
    <property type="evidence" value="ECO:0007669"/>
    <property type="project" value="InterPro"/>
</dbReference>
<dbReference type="SUPFAM" id="SSF51905">
    <property type="entry name" value="FAD/NAD(P)-binding domain"/>
    <property type="match status" value="1"/>
</dbReference>
<accession>A5EXX8</accession>
<name>A5EXX8_DICNV</name>
<dbReference type="STRING" id="246195.DNO_1013"/>
<dbReference type="EC" id="1.14.13.-" evidence="9"/>
<dbReference type="RefSeq" id="WP_012031324.1">
    <property type="nucleotide sequence ID" value="NC_009446.1"/>
</dbReference>
<dbReference type="Pfam" id="PF01494">
    <property type="entry name" value="FAD_binding_3"/>
    <property type="match status" value="1"/>
</dbReference>
<comment type="pathway">
    <text evidence="2">Cofactor biosynthesis; ubiquinone biosynthesis.</text>
</comment>
<feature type="domain" description="FAD-binding" evidence="8">
    <location>
        <begin position="4"/>
        <end position="341"/>
    </location>
</feature>
<dbReference type="NCBIfam" id="TIGR01988">
    <property type="entry name" value="Ubi-OHases"/>
    <property type="match status" value="1"/>
</dbReference>
<dbReference type="EMBL" id="CP000513">
    <property type="protein sequence ID" value="ABQ13572.1"/>
    <property type="molecule type" value="Genomic_DNA"/>
</dbReference>
<evidence type="ECO:0000256" key="6">
    <source>
        <dbReference type="ARBA" id="ARBA00023002"/>
    </source>
</evidence>
<dbReference type="Proteomes" id="UP000000248">
    <property type="component" value="Chromosome"/>
</dbReference>
<dbReference type="GO" id="GO:0071949">
    <property type="term" value="F:FAD binding"/>
    <property type="evidence" value="ECO:0007669"/>
    <property type="project" value="InterPro"/>
</dbReference>
<organism evidence="9 10">
    <name type="scientific">Dichelobacter nodosus (strain VCS1703A)</name>
    <dbReference type="NCBI Taxonomy" id="246195"/>
    <lineage>
        <taxon>Bacteria</taxon>
        <taxon>Pseudomonadati</taxon>
        <taxon>Pseudomonadota</taxon>
        <taxon>Gammaproteobacteria</taxon>
        <taxon>Cardiobacteriales</taxon>
        <taxon>Cardiobacteriaceae</taxon>
        <taxon>Dichelobacter</taxon>
    </lineage>
</organism>
<evidence type="ECO:0000313" key="10">
    <source>
        <dbReference type="Proteomes" id="UP000000248"/>
    </source>
</evidence>
<evidence type="ECO:0000256" key="3">
    <source>
        <dbReference type="ARBA" id="ARBA00005349"/>
    </source>
</evidence>
<dbReference type="AlphaFoldDB" id="A5EXX8"/>
<comment type="cofactor">
    <cofactor evidence="1">
        <name>FAD</name>
        <dbReference type="ChEBI" id="CHEBI:57692"/>
    </cofactor>
</comment>
<dbReference type="HOGENOM" id="CLU_009665_8_1_6"/>
<keyword evidence="5" id="KW-0274">FAD</keyword>
<dbReference type="Gene3D" id="3.50.50.60">
    <property type="entry name" value="FAD/NAD(P)-binding domain"/>
    <property type="match status" value="2"/>
</dbReference>
<keyword evidence="10" id="KW-1185">Reference proteome</keyword>
<dbReference type="InterPro" id="IPR036188">
    <property type="entry name" value="FAD/NAD-bd_sf"/>
</dbReference>
<keyword evidence="6 9" id="KW-0560">Oxidoreductase</keyword>
<keyword evidence="7" id="KW-0503">Monooxygenase</keyword>
<dbReference type="InterPro" id="IPR010971">
    <property type="entry name" value="UbiH/COQ6"/>
</dbReference>
<dbReference type="GO" id="GO:0006744">
    <property type="term" value="P:ubiquinone biosynthetic process"/>
    <property type="evidence" value="ECO:0007669"/>
    <property type="project" value="UniProtKB-UniPathway"/>
</dbReference>
<gene>
    <name evidence="9" type="ordered locus">DNO_1013</name>
</gene>
<dbReference type="eggNOG" id="COG0654">
    <property type="taxonomic scope" value="Bacteria"/>
</dbReference>